<protein>
    <submittedName>
        <fullName evidence="2">Glycoprotease</fullName>
    </submittedName>
</protein>
<dbReference type="AlphaFoldDB" id="A0A0G0STK6"/>
<organism evidence="2 3">
    <name type="scientific">Candidatus Woesebacteria bacterium GW2011_GWA1_39_8</name>
    <dbReference type="NCBI Taxonomy" id="1618552"/>
    <lineage>
        <taxon>Bacteria</taxon>
        <taxon>Candidatus Woeseibacteriota</taxon>
    </lineage>
</organism>
<dbReference type="GO" id="GO:0008233">
    <property type="term" value="F:peptidase activity"/>
    <property type="evidence" value="ECO:0007669"/>
    <property type="project" value="UniProtKB-KW"/>
</dbReference>
<dbReference type="Pfam" id="PF00814">
    <property type="entry name" value="TsaD"/>
    <property type="match status" value="1"/>
</dbReference>
<proteinExistence type="predicted"/>
<dbReference type="InterPro" id="IPR043129">
    <property type="entry name" value="ATPase_NBD"/>
</dbReference>
<dbReference type="SUPFAM" id="SSF53067">
    <property type="entry name" value="Actin-like ATPase domain"/>
    <property type="match status" value="1"/>
</dbReference>
<accession>A0A0G0STK6</accession>
<keyword evidence="2" id="KW-0645">Protease</keyword>
<sequence>MLLYIDTSNRDTIVIGLDDERFETLATKQKSQKLLPFLDEILRKNGKTANAISEITVVTHKGSYTGLRVGVTVAETLGWALKIPVNGKRIDKGEKITINY</sequence>
<evidence type="ECO:0000313" key="3">
    <source>
        <dbReference type="Proteomes" id="UP000034793"/>
    </source>
</evidence>
<dbReference type="GO" id="GO:0006508">
    <property type="term" value="P:proteolysis"/>
    <property type="evidence" value="ECO:0007669"/>
    <property type="project" value="UniProtKB-KW"/>
</dbReference>
<dbReference type="Gene3D" id="3.30.420.40">
    <property type="match status" value="1"/>
</dbReference>
<feature type="domain" description="Gcp-like" evidence="1">
    <location>
        <begin position="25"/>
        <end position="85"/>
    </location>
</feature>
<keyword evidence="2" id="KW-0378">Hydrolase</keyword>
<evidence type="ECO:0000313" key="2">
    <source>
        <dbReference type="EMBL" id="KKR28917.1"/>
    </source>
</evidence>
<name>A0A0G0STK6_9BACT</name>
<gene>
    <name evidence="2" type="ORF">UT61_C0039G0012</name>
</gene>
<evidence type="ECO:0000259" key="1">
    <source>
        <dbReference type="Pfam" id="PF00814"/>
    </source>
</evidence>
<dbReference type="EMBL" id="LBXL01000039">
    <property type="protein sequence ID" value="KKR28917.1"/>
    <property type="molecule type" value="Genomic_DNA"/>
</dbReference>
<reference evidence="2 3" key="1">
    <citation type="journal article" date="2015" name="Nature">
        <title>rRNA introns, odd ribosomes, and small enigmatic genomes across a large radiation of phyla.</title>
        <authorList>
            <person name="Brown C.T."/>
            <person name="Hug L.A."/>
            <person name="Thomas B.C."/>
            <person name="Sharon I."/>
            <person name="Castelle C.J."/>
            <person name="Singh A."/>
            <person name="Wilkins M.J."/>
            <person name="Williams K.H."/>
            <person name="Banfield J.F."/>
        </authorList>
    </citation>
    <scope>NUCLEOTIDE SEQUENCE [LARGE SCALE GENOMIC DNA]</scope>
</reference>
<comment type="caution">
    <text evidence="2">The sequence shown here is derived from an EMBL/GenBank/DDBJ whole genome shotgun (WGS) entry which is preliminary data.</text>
</comment>
<dbReference type="InterPro" id="IPR000905">
    <property type="entry name" value="Gcp-like_dom"/>
</dbReference>
<dbReference type="Proteomes" id="UP000034793">
    <property type="component" value="Unassembled WGS sequence"/>
</dbReference>